<organism evidence="1">
    <name type="scientific">Loa loa</name>
    <name type="common">Eye worm</name>
    <name type="synonym">Filaria loa</name>
    <dbReference type="NCBI Taxonomy" id="7209"/>
    <lineage>
        <taxon>Eukaryota</taxon>
        <taxon>Metazoa</taxon>
        <taxon>Ecdysozoa</taxon>
        <taxon>Nematoda</taxon>
        <taxon>Chromadorea</taxon>
        <taxon>Rhabditida</taxon>
        <taxon>Spirurina</taxon>
        <taxon>Spiruromorpha</taxon>
        <taxon>Filarioidea</taxon>
        <taxon>Onchocercidae</taxon>
        <taxon>Loa</taxon>
    </lineage>
</organism>
<dbReference type="GeneID" id="9945241"/>
<dbReference type="KEGG" id="loa:LOAG_07815"/>
<dbReference type="CTD" id="9945241"/>
<proteinExistence type="predicted"/>
<dbReference type="RefSeq" id="XP_003143396.1">
    <property type="nucleotide sequence ID" value="XM_003143348.1"/>
</dbReference>
<protein>
    <submittedName>
        <fullName evidence="1">Uncharacterized protein</fullName>
    </submittedName>
</protein>
<accession>A0A1S0TV41</accession>
<dbReference type="AlphaFoldDB" id="A0A1S0TV41"/>
<dbReference type="EMBL" id="JH712222">
    <property type="protein sequence ID" value="EFO20671.1"/>
    <property type="molecule type" value="Genomic_DNA"/>
</dbReference>
<evidence type="ECO:0000313" key="1">
    <source>
        <dbReference type="EMBL" id="EFO20671.1"/>
    </source>
</evidence>
<gene>
    <name evidence="1" type="ORF">LOAG_07815</name>
</gene>
<dbReference type="InParanoid" id="A0A1S0TV41"/>
<name>A0A1S0TV41_LOALO</name>
<sequence length="119" mass="12922">VLRLSILHKTEAEGFISDPVKIKYCSNVIAAPISDRPFNNGKPKTTGKRRLWGAGFSGGDVAGTQQLLAELQKLNDDKCFHFPKTKSLVLKAGNVGMGHQASAKVHIISRKIIQRATAI</sequence>
<feature type="non-terminal residue" evidence="1">
    <location>
        <position position="1"/>
    </location>
</feature>
<reference evidence="1" key="1">
    <citation type="submission" date="2012-04" db="EMBL/GenBank/DDBJ databases">
        <title>The Genome Sequence of Loa loa.</title>
        <authorList>
            <consortium name="The Broad Institute Genome Sequencing Platform"/>
            <consortium name="Broad Institute Genome Sequencing Center for Infectious Disease"/>
            <person name="Nutman T.B."/>
            <person name="Fink D.L."/>
            <person name="Russ C."/>
            <person name="Young S."/>
            <person name="Zeng Q."/>
            <person name="Gargeya S."/>
            <person name="Alvarado L."/>
            <person name="Berlin A."/>
            <person name="Chapman S.B."/>
            <person name="Chen Z."/>
            <person name="Freedman E."/>
            <person name="Gellesch M."/>
            <person name="Goldberg J."/>
            <person name="Griggs A."/>
            <person name="Gujja S."/>
            <person name="Heilman E.R."/>
            <person name="Heiman D."/>
            <person name="Howarth C."/>
            <person name="Mehta T."/>
            <person name="Neiman D."/>
            <person name="Pearson M."/>
            <person name="Roberts A."/>
            <person name="Saif S."/>
            <person name="Shea T."/>
            <person name="Shenoy N."/>
            <person name="Sisk P."/>
            <person name="Stolte C."/>
            <person name="Sykes S."/>
            <person name="White J."/>
            <person name="Yandava C."/>
            <person name="Haas B."/>
            <person name="Henn M.R."/>
            <person name="Nusbaum C."/>
            <person name="Birren B."/>
        </authorList>
    </citation>
    <scope>NUCLEOTIDE SEQUENCE [LARGE SCALE GENOMIC DNA]</scope>
</reference>